<evidence type="ECO:0000313" key="3">
    <source>
        <dbReference type="Proteomes" id="UP001474181"/>
    </source>
</evidence>
<dbReference type="EMBL" id="JBEPEK010000003">
    <property type="protein sequence ID" value="MER7178063.1"/>
    <property type="molecule type" value="Genomic_DNA"/>
</dbReference>
<feature type="transmembrane region" description="Helical" evidence="1">
    <location>
        <begin position="150"/>
        <end position="172"/>
    </location>
</feature>
<protein>
    <submittedName>
        <fullName evidence="2">Uncharacterized protein</fullName>
    </submittedName>
</protein>
<dbReference type="Proteomes" id="UP001474181">
    <property type="component" value="Unassembled WGS sequence"/>
</dbReference>
<evidence type="ECO:0000313" key="2">
    <source>
        <dbReference type="EMBL" id="MER7178063.1"/>
    </source>
</evidence>
<organism evidence="2 3">
    <name type="scientific">Streptomyces hyaluromycini</name>
    <dbReference type="NCBI Taxonomy" id="1377993"/>
    <lineage>
        <taxon>Bacteria</taxon>
        <taxon>Bacillati</taxon>
        <taxon>Actinomycetota</taxon>
        <taxon>Actinomycetes</taxon>
        <taxon>Kitasatosporales</taxon>
        <taxon>Streptomycetaceae</taxon>
        <taxon>Streptomyces</taxon>
    </lineage>
</organism>
<proteinExistence type="predicted"/>
<feature type="transmembrane region" description="Helical" evidence="1">
    <location>
        <begin position="71"/>
        <end position="93"/>
    </location>
</feature>
<dbReference type="RefSeq" id="WP_350776048.1">
    <property type="nucleotide sequence ID" value="NZ_JBEPEK010000003.1"/>
</dbReference>
<keyword evidence="3" id="KW-1185">Reference proteome</keyword>
<evidence type="ECO:0000256" key="1">
    <source>
        <dbReference type="SAM" id="Phobius"/>
    </source>
</evidence>
<feature type="transmembrane region" description="Helical" evidence="1">
    <location>
        <begin position="122"/>
        <end position="144"/>
    </location>
</feature>
<keyword evidence="1" id="KW-0472">Membrane</keyword>
<sequence>MNYVRGFAPWLCYAALSPVDWRLGTSAAALAALYLLSRQLRARTVDLLGAATCGFFVVMAGIALADPGTGLQHWICALANATLAATALASLAVRRPFTLAFARAEVPREFWDSPRFLRVNMVLTAIWAAGFTLGALACAAVVGYDHSATVPLVTAQILAFVLPFAVGGRYAARARARAAQALA</sequence>
<reference evidence="2 3" key="1">
    <citation type="submission" date="2024-06" db="EMBL/GenBank/DDBJ databases">
        <title>The Natural Products Discovery Center: Release of the First 8490 Sequenced Strains for Exploring Actinobacteria Biosynthetic Diversity.</title>
        <authorList>
            <person name="Kalkreuter E."/>
            <person name="Kautsar S.A."/>
            <person name="Yang D."/>
            <person name="Bader C.D."/>
            <person name="Teijaro C.N."/>
            <person name="Fluegel L."/>
            <person name="Davis C.M."/>
            <person name="Simpson J.R."/>
            <person name="Lauterbach L."/>
            <person name="Steele A.D."/>
            <person name="Gui C."/>
            <person name="Meng S."/>
            <person name="Li G."/>
            <person name="Viehrig K."/>
            <person name="Ye F."/>
            <person name="Su P."/>
            <person name="Kiefer A.F."/>
            <person name="Nichols A."/>
            <person name="Cepeda A.J."/>
            <person name="Yan W."/>
            <person name="Fan B."/>
            <person name="Jiang Y."/>
            <person name="Adhikari A."/>
            <person name="Zheng C.-J."/>
            <person name="Schuster L."/>
            <person name="Cowan T.M."/>
            <person name="Smanski M.J."/>
            <person name="Chevrette M.G."/>
            <person name="De Carvalho L.P.S."/>
            <person name="Shen B."/>
        </authorList>
    </citation>
    <scope>NUCLEOTIDE SEQUENCE [LARGE SCALE GENOMIC DNA]</scope>
    <source>
        <strain evidence="2 3">NPDC000234</strain>
    </source>
</reference>
<accession>A0ABV1WNR6</accession>
<keyword evidence="1" id="KW-1133">Transmembrane helix</keyword>
<feature type="transmembrane region" description="Helical" evidence="1">
    <location>
        <begin position="44"/>
        <end position="65"/>
    </location>
</feature>
<keyword evidence="1" id="KW-0812">Transmembrane</keyword>
<comment type="caution">
    <text evidence="2">The sequence shown here is derived from an EMBL/GenBank/DDBJ whole genome shotgun (WGS) entry which is preliminary data.</text>
</comment>
<gene>
    <name evidence="2" type="ORF">ABT404_00955</name>
</gene>
<feature type="transmembrane region" description="Helical" evidence="1">
    <location>
        <begin position="20"/>
        <end position="37"/>
    </location>
</feature>
<name>A0ABV1WNR6_9ACTN</name>